<keyword evidence="4" id="KW-1185">Reference proteome</keyword>
<dbReference type="InterPro" id="IPR043129">
    <property type="entry name" value="ATPase_NBD"/>
</dbReference>
<dbReference type="SMART" id="SM00268">
    <property type="entry name" value="ACTIN"/>
    <property type="match status" value="1"/>
</dbReference>
<comment type="caution">
    <text evidence="3">The sequence shown here is derived from an EMBL/GenBank/DDBJ whole genome shotgun (WGS) entry which is preliminary data.</text>
</comment>
<reference evidence="3 4" key="1">
    <citation type="submission" date="2018-11" db="EMBL/GenBank/DDBJ databases">
        <title>Genome sequence of Apiotrichum porosum DSM 27194.</title>
        <authorList>
            <person name="Aliyu H."/>
            <person name="Gorte O."/>
            <person name="Ochsenreither K."/>
        </authorList>
    </citation>
    <scope>NUCLEOTIDE SEQUENCE [LARGE SCALE GENOMIC DNA]</scope>
    <source>
        <strain evidence="3 4">DSM 27194</strain>
    </source>
</reference>
<dbReference type="RefSeq" id="XP_028476232.1">
    <property type="nucleotide sequence ID" value="XM_028623299.1"/>
</dbReference>
<keyword evidence="3" id="KW-0808">Transferase</keyword>
<dbReference type="Gene3D" id="3.30.420.40">
    <property type="match status" value="3"/>
</dbReference>
<comment type="similarity">
    <text evidence="1">Belongs to the actin family.</text>
</comment>
<dbReference type="PANTHER" id="PTHR11937">
    <property type="entry name" value="ACTIN"/>
    <property type="match status" value="1"/>
</dbReference>
<dbReference type="FunFam" id="3.30.420.40:FF:000242">
    <property type="entry name" value="53 kDa brg1-associated factor b"/>
    <property type="match status" value="1"/>
</dbReference>
<accession>A0A427XSH8</accession>
<dbReference type="GO" id="GO:0016740">
    <property type="term" value="F:transferase activity"/>
    <property type="evidence" value="ECO:0007669"/>
    <property type="project" value="UniProtKB-KW"/>
</dbReference>
<dbReference type="CDD" id="cd13395">
    <property type="entry name" value="ASKHA_NBD_Arp4_ACTL6-like"/>
    <property type="match status" value="1"/>
</dbReference>
<evidence type="ECO:0000313" key="3">
    <source>
        <dbReference type="EMBL" id="RSH81777.1"/>
    </source>
</evidence>
<feature type="compositionally biased region" description="Basic and acidic residues" evidence="2">
    <location>
        <begin position="61"/>
        <end position="72"/>
    </location>
</feature>
<sequence length="465" mass="51446">MVYNGDEVSAVVVDFGSHTTRAGWAGEDGPRIVTPTFYGYTDAEASSSNGAPADGDDPMDGEQKPEQEEVNKTKKRTYYFGDDGANVWRANQEVGNFMVDGVVNDGEAAGQMLKYLLRERLNIDPTEHPLMLTEPAWNTPAAREKLVELAFEGEGVPAIYFGSSGVLSAFAAGKPTALVLDVGYANASAVPVVDGYALRAGTMRQPLASSLLLSQLHNHFSSPTATRSFPLSLLPRHLIAKRDTTSEPGLEPHPTLREDRLSGTTGSWRSWAEEVVVDTWKETCGEVINYKGFDFRSARDLPQSLYEFPDGYHQYFGEERYRFTEMLFDPKNYFNQAVEPPASLRTTPTGDHSHSLKDVVPLSQLVHDSIMACDVDVRASLLQNIVVVGNTSLTRGLTERLDLELAQLLPSQKIKIHSPTIPFERKYSSWLGGSVLASLGTFHQLWVTKEEYEEHGMAIVHQRCK</sequence>
<dbReference type="AlphaFoldDB" id="A0A427XSH8"/>
<proteinExistence type="inferred from homology"/>
<feature type="region of interest" description="Disordered" evidence="2">
    <location>
        <begin position="243"/>
        <end position="263"/>
    </location>
</feature>
<dbReference type="OrthoDB" id="5132116at2759"/>
<evidence type="ECO:0000256" key="2">
    <source>
        <dbReference type="SAM" id="MobiDB-lite"/>
    </source>
</evidence>
<dbReference type="STRING" id="105984.A0A427XSH8"/>
<dbReference type="PROSITE" id="PS00432">
    <property type="entry name" value="ACTINS_2"/>
    <property type="match status" value="1"/>
</dbReference>
<dbReference type="Pfam" id="PF00022">
    <property type="entry name" value="Actin"/>
    <property type="match status" value="1"/>
</dbReference>
<evidence type="ECO:0000313" key="4">
    <source>
        <dbReference type="Proteomes" id="UP000279236"/>
    </source>
</evidence>
<dbReference type="InterPro" id="IPR004001">
    <property type="entry name" value="Actin_CS"/>
</dbReference>
<gene>
    <name evidence="3" type="primary">ARP4</name>
    <name evidence="3" type="ORF">EHS24_007969</name>
</gene>
<feature type="region of interest" description="Disordered" evidence="2">
    <location>
        <begin position="43"/>
        <end position="76"/>
    </location>
</feature>
<evidence type="ECO:0000256" key="1">
    <source>
        <dbReference type="RuleBase" id="RU000487"/>
    </source>
</evidence>
<name>A0A427XSH8_9TREE</name>
<protein>
    <submittedName>
        <fullName evidence="3">NuA4 histone acetyltransferase subunit</fullName>
    </submittedName>
</protein>
<organism evidence="3 4">
    <name type="scientific">Apiotrichum porosum</name>
    <dbReference type="NCBI Taxonomy" id="105984"/>
    <lineage>
        <taxon>Eukaryota</taxon>
        <taxon>Fungi</taxon>
        <taxon>Dikarya</taxon>
        <taxon>Basidiomycota</taxon>
        <taxon>Agaricomycotina</taxon>
        <taxon>Tremellomycetes</taxon>
        <taxon>Trichosporonales</taxon>
        <taxon>Trichosporonaceae</taxon>
        <taxon>Apiotrichum</taxon>
    </lineage>
</organism>
<dbReference type="GeneID" id="39592512"/>
<dbReference type="InterPro" id="IPR004000">
    <property type="entry name" value="Actin"/>
</dbReference>
<dbReference type="SUPFAM" id="SSF53067">
    <property type="entry name" value="Actin-like ATPase domain"/>
    <property type="match status" value="2"/>
</dbReference>
<dbReference type="Proteomes" id="UP000279236">
    <property type="component" value="Unassembled WGS sequence"/>
</dbReference>
<dbReference type="EMBL" id="RSCE01000006">
    <property type="protein sequence ID" value="RSH81777.1"/>
    <property type="molecule type" value="Genomic_DNA"/>
</dbReference>